<gene>
    <name evidence="5" type="primary">Fhod1</name>
    <name evidence="5" type="ORF">BUCABY_R14092</name>
</gene>
<feature type="region of interest" description="Disordered" evidence="2">
    <location>
        <begin position="1115"/>
        <end position="1246"/>
    </location>
</feature>
<dbReference type="Pfam" id="PF18382">
    <property type="entry name" value="Formin_GBD_N"/>
    <property type="match status" value="1"/>
</dbReference>
<dbReference type="InterPro" id="IPR056771">
    <property type="entry name" value="FH3_FHOD1-3-like"/>
</dbReference>
<dbReference type="Gene3D" id="1.25.10.10">
    <property type="entry name" value="Leucine-rich Repeat Variant"/>
    <property type="match status" value="1"/>
</dbReference>
<proteinExistence type="predicted"/>
<dbReference type="InterPro" id="IPR014768">
    <property type="entry name" value="GBD/FH3_dom"/>
</dbReference>
<keyword evidence="1" id="KW-0009">Actin-binding</keyword>
<feature type="domain" description="FH2" evidence="4">
    <location>
        <begin position="736"/>
        <end position="1130"/>
    </location>
</feature>
<dbReference type="PANTHER" id="PTHR45920">
    <property type="entry name" value="FORMIN HOMOLOGY 2 DOMAIN CONTAINING, ISOFORM I"/>
    <property type="match status" value="1"/>
</dbReference>
<dbReference type="Pfam" id="PF02181">
    <property type="entry name" value="FH2"/>
    <property type="match status" value="1"/>
</dbReference>
<dbReference type="AlphaFoldDB" id="A0A7K4YCM8"/>
<dbReference type="Proteomes" id="UP000551127">
    <property type="component" value="Unassembled WGS sequence"/>
</dbReference>
<dbReference type="GO" id="GO:0005856">
    <property type="term" value="C:cytoskeleton"/>
    <property type="evidence" value="ECO:0007669"/>
    <property type="project" value="TreeGrafter"/>
</dbReference>
<protein>
    <submittedName>
        <fullName evidence="5">FHOD1 protein</fullName>
    </submittedName>
</protein>
<evidence type="ECO:0000313" key="6">
    <source>
        <dbReference type="Proteomes" id="UP000551127"/>
    </source>
</evidence>
<accession>A0A7K4YCM8</accession>
<feature type="domain" description="GBD/FH3" evidence="3">
    <location>
        <begin position="61"/>
        <end position="452"/>
    </location>
</feature>
<organism evidence="5 6">
    <name type="scientific">Bucorvus abyssinicus</name>
    <name type="common">Northern ground-hornbill</name>
    <name type="synonym">Abyssinian ground-hornbill</name>
    <dbReference type="NCBI Taxonomy" id="153643"/>
    <lineage>
        <taxon>Eukaryota</taxon>
        <taxon>Metazoa</taxon>
        <taxon>Chordata</taxon>
        <taxon>Craniata</taxon>
        <taxon>Vertebrata</taxon>
        <taxon>Euteleostomi</taxon>
        <taxon>Archelosauria</taxon>
        <taxon>Archosauria</taxon>
        <taxon>Dinosauria</taxon>
        <taxon>Saurischia</taxon>
        <taxon>Theropoda</taxon>
        <taxon>Coelurosauria</taxon>
        <taxon>Aves</taxon>
        <taxon>Neognathae</taxon>
        <taxon>Neoaves</taxon>
        <taxon>Telluraves</taxon>
        <taxon>Coraciimorphae</taxon>
        <taxon>Bucerotiformes</taxon>
        <taxon>Bucorvidae</taxon>
        <taxon>Bucorvus</taxon>
    </lineage>
</organism>
<dbReference type="FunFam" id="1.25.10.10:FF:000056">
    <property type="entry name" value="FH1/FH2 domain-containing protein 3 isoform X1"/>
    <property type="match status" value="1"/>
</dbReference>
<evidence type="ECO:0000259" key="3">
    <source>
        <dbReference type="PROSITE" id="PS51232"/>
    </source>
</evidence>
<dbReference type="InterPro" id="IPR015425">
    <property type="entry name" value="FH2_Formin"/>
</dbReference>
<dbReference type="GO" id="GO:0030866">
    <property type="term" value="P:cortical actin cytoskeleton organization"/>
    <property type="evidence" value="ECO:0007669"/>
    <property type="project" value="TreeGrafter"/>
</dbReference>
<keyword evidence="6" id="KW-1185">Reference proteome</keyword>
<dbReference type="GO" id="GO:0051015">
    <property type="term" value="F:actin filament binding"/>
    <property type="evidence" value="ECO:0007669"/>
    <property type="project" value="TreeGrafter"/>
</dbReference>
<dbReference type="GO" id="GO:0005737">
    <property type="term" value="C:cytoplasm"/>
    <property type="evidence" value="ECO:0007669"/>
    <property type="project" value="TreeGrafter"/>
</dbReference>
<dbReference type="Pfam" id="PF24959">
    <property type="entry name" value="FH3_FHOD1-3"/>
    <property type="match status" value="1"/>
</dbReference>
<evidence type="ECO:0000313" key="5">
    <source>
        <dbReference type="EMBL" id="NWR56664.1"/>
    </source>
</evidence>
<dbReference type="SUPFAM" id="SSF48371">
    <property type="entry name" value="ARM repeat"/>
    <property type="match status" value="1"/>
</dbReference>
<dbReference type="PROSITE" id="PS51444">
    <property type="entry name" value="FH2"/>
    <property type="match status" value="1"/>
</dbReference>
<dbReference type="OrthoDB" id="9806920at2759"/>
<evidence type="ECO:0000259" key="4">
    <source>
        <dbReference type="PROSITE" id="PS51444"/>
    </source>
</evidence>
<reference evidence="5 6" key="1">
    <citation type="submission" date="2019-09" db="EMBL/GenBank/DDBJ databases">
        <title>Bird 10,000 Genomes (B10K) Project - Family phase.</title>
        <authorList>
            <person name="Zhang G."/>
        </authorList>
    </citation>
    <scope>NUCLEOTIDE SEQUENCE [LARGE SCALE GENOMIC DNA]</scope>
    <source>
        <strain evidence="5">B10K-DU-012-80</strain>
    </source>
</reference>
<evidence type="ECO:0000256" key="2">
    <source>
        <dbReference type="SAM" id="MobiDB-lite"/>
    </source>
</evidence>
<dbReference type="InterPro" id="IPR011989">
    <property type="entry name" value="ARM-like"/>
</dbReference>
<name>A0A7K4YCM8_BUCAB</name>
<sequence>GSDGAAMAEVAVPCRVQYLEDADPFGCGSFPEPRRAPVYAVAEALPLGAQLPPLHRLLGAPLPLEDCTLQVSPCGHYLDLDLSLLEQKDDLESFYEEVRKGRRPTLILRTQLSVRVHAIIEKLYNSQGPELRRSLFSLKQLFQEDKDLVPEFVNLDGLTCLIKVGAEADQNYQNYILRALSQIMLFVDGMQGVINHNETVQWLYTLTGSRFRLVVKMALKLLLVFVEYTEPNALLLIRAVNTVDQARGACPWSNLMAVLEQRHGADTELLVFTMTLINKTLAALPDQDTFYDVTDCLEQQGMERVVQQYLGSKGTDLDLKQQFMLYESALKLEDGVEEPPSGGRKERRRTEEGRRGWRAQGSCPESSPNAQPLLGSPGTPKEPPTEDPLAVPAPSSPAEPCPSSIYNSASSVRLALVSPPAEKEQHPLPGERSIYKAHSLENLAAAQKEKISSIAKGQLDVLGDAALERPTTLAWDRDSGTLEPRMEAPSIRSCLARPDTTDSCSTISSDTKFMLDMLYAKGSSEPGREKVFPEVPSPSLVQGEVEMDSERGGSQEQEGTWHRGRSPDGPVASARAKLVRAMSSIDAETHTQKLENTGMMPIKKDVELTWERLEASPMQLRIKDLDFTDLGEEEDFDILDTGPMANGSLLPPGIKATSAGALNVPPPPPAVPGCPPPPPPPPAVPGCPPPPPPPPAVPGCPPPPPPPPAFLGCPPPPPLLVTGCPPPPGLPGPSATGGPSQAKKRTVKLFWKELKQLDSTVGPSRFGQATLWASLQNVEVNVAKLEHLFESRSKEVPTSKKVSDGKKVVVVLDPKRSNAINIGLTVLPPVHIIKTAVLNFDEFAVNKEGIEKILTMVPTEEEKQKIQEAQLANPDVPLGSAEQFLLTLSSISDLTARLQLWAFKLDYESLEQEIAEPLFDLKVGMEQLARNHTFKCILATLLAMGNFLNGSQSRGFELGYLEKVSEVKDTVHRQTLLHHLCQMVVEKFPETTDLYSEIASITRSAKVDFDELANSLVQLERRCRASWDNLKVIAKHETKPVLKSKLTDFLKDSTQRIIALKVVHRRILNRFHSFLLYLGYPASMARDMKVTPICKLLREFALEYRTCRERILQQQKKRAAYRERNKTRGRLITETEKFSGIAEAASPPTMVSSGPEEQMEVGHESMKTLLTSPTDAPTHRSRPSRGTGHATPPQGSPARGDIPSSPDDGSDEIMDQLVKSVTHNANPRPCTNKERRRSRGNRKSLRRTLKSGLSDDLVKALGLGRAPGMEL</sequence>
<dbReference type="EMBL" id="VYZL01001182">
    <property type="protein sequence ID" value="NWR56664.1"/>
    <property type="molecule type" value="Genomic_DNA"/>
</dbReference>
<feature type="region of interest" description="Disordered" evidence="2">
    <location>
        <begin position="547"/>
        <end position="571"/>
    </location>
</feature>
<dbReference type="SMART" id="SM00498">
    <property type="entry name" value="FH2"/>
    <property type="match status" value="1"/>
</dbReference>
<dbReference type="PANTHER" id="PTHR45920:SF2">
    <property type="entry name" value="FH1_FH2 DOMAIN-CONTAINING PROTEIN 1"/>
    <property type="match status" value="1"/>
</dbReference>
<dbReference type="Gene3D" id="1.20.58.2220">
    <property type="entry name" value="Formin, FH2 domain"/>
    <property type="match status" value="1"/>
</dbReference>
<dbReference type="PROSITE" id="PS51232">
    <property type="entry name" value="GBD_FH3"/>
    <property type="match status" value="1"/>
</dbReference>
<feature type="compositionally biased region" description="Basic and acidic residues" evidence="2">
    <location>
        <begin position="1120"/>
        <end position="1137"/>
    </location>
</feature>
<dbReference type="SUPFAM" id="SSF101447">
    <property type="entry name" value="Formin homology 2 domain (FH2 domain)"/>
    <property type="match status" value="1"/>
</dbReference>
<dbReference type="InterPro" id="IPR042201">
    <property type="entry name" value="FH2_Formin_sf"/>
</dbReference>
<feature type="region of interest" description="Disordered" evidence="2">
    <location>
        <begin position="334"/>
        <end position="404"/>
    </location>
</feature>
<dbReference type="InterPro" id="IPR016024">
    <property type="entry name" value="ARM-type_fold"/>
</dbReference>
<feature type="non-terminal residue" evidence="5">
    <location>
        <position position="1271"/>
    </location>
</feature>
<evidence type="ECO:0000256" key="1">
    <source>
        <dbReference type="ARBA" id="ARBA00023203"/>
    </source>
</evidence>
<comment type="caution">
    <text evidence="5">The sequence shown here is derived from an EMBL/GenBank/DDBJ whole genome shotgun (WGS) entry which is preliminary data.</text>
</comment>
<feature type="non-terminal residue" evidence="5">
    <location>
        <position position="1"/>
    </location>
</feature>
<dbReference type="InterPro" id="IPR041387">
    <property type="entry name" value="FHOD1_GBD_N"/>
</dbReference>
<feature type="compositionally biased region" description="Basic residues" evidence="2">
    <location>
        <begin position="1234"/>
        <end position="1246"/>
    </location>
</feature>